<dbReference type="RefSeq" id="WP_254170091.1">
    <property type="nucleotide sequence ID" value="NZ_JAHESF010000070.1"/>
</dbReference>
<dbReference type="Proteomes" id="UP001319200">
    <property type="component" value="Unassembled WGS sequence"/>
</dbReference>
<reference evidence="2 3" key="1">
    <citation type="submission" date="2021-05" db="EMBL/GenBank/DDBJ databases">
        <title>A Polyphasic approach of four new species of the genus Ohtaekwangia: Ohtaekwangia histidinii sp. nov., Ohtaekwangia cretensis sp. nov., Ohtaekwangia indiensis sp. nov., Ohtaekwangia reichenbachii sp. nov. from diverse environment.</title>
        <authorList>
            <person name="Octaviana S."/>
        </authorList>
    </citation>
    <scope>NUCLEOTIDE SEQUENCE [LARGE SCALE GENOMIC DNA]</scope>
    <source>
        <strain evidence="2 3">PWU4</strain>
    </source>
</reference>
<gene>
    <name evidence="2" type="ORF">KK083_31240</name>
</gene>
<organism evidence="2 3">
    <name type="scientific">Chryseosolibacter histidini</name>
    <dbReference type="NCBI Taxonomy" id="2782349"/>
    <lineage>
        <taxon>Bacteria</taxon>
        <taxon>Pseudomonadati</taxon>
        <taxon>Bacteroidota</taxon>
        <taxon>Cytophagia</taxon>
        <taxon>Cytophagales</taxon>
        <taxon>Chryseotaleaceae</taxon>
        <taxon>Chryseosolibacter</taxon>
    </lineage>
</organism>
<evidence type="ECO:0000313" key="2">
    <source>
        <dbReference type="EMBL" id="MBT1701410.1"/>
    </source>
</evidence>
<comment type="caution">
    <text evidence="2">The sequence shown here is derived from an EMBL/GenBank/DDBJ whole genome shotgun (WGS) entry which is preliminary data.</text>
</comment>
<feature type="signal peptide" evidence="1">
    <location>
        <begin position="1"/>
        <end position="23"/>
    </location>
</feature>
<sequence>MKKLVLGLCVMTGVSIVSFGQQANDRPYPALSKDVQRLQIKDEWYKPAQITTGDVAAVSSKGVHRISKKDEPRTTYVRTGRMPSWVISKGVARMQYEKNNRSN</sequence>
<keyword evidence="3" id="KW-1185">Reference proteome</keyword>
<evidence type="ECO:0000256" key="1">
    <source>
        <dbReference type="SAM" id="SignalP"/>
    </source>
</evidence>
<name>A0AAP2GSN8_9BACT</name>
<keyword evidence="1" id="KW-0732">Signal</keyword>
<accession>A0AAP2GSN8</accession>
<feature type="chain" id="PRO_5042937197" evidence="1">
    <location>
        <begin position="24"/>
        <end position="103"/>
    </location>
</feature>
<evidence type="ECO:0000313" key="3">
    <source>
        <dbReference type="Proteomes" id="UP001319200"/>
    </source>
</evidence>
<dbReference type="AlphaFoldDB" id="A0AAP2GSN8"/>
<protein>
    <submittedName>
        <fullName evidence="2">Uncharacterized protein</fullName>
    </submittedName>
</protein>
<proteinExistence type="predicted"/>
<dbReference type="EMBL" id="JAHESF010000070">
    <property type="protein sequence ID" value="MBT1701410.1"/>
    <property type="molecule type" value="Genomic_DNA"/>
</dbReference>